<feature type="binding site" evidence="13">
    <location>
        <position position="73"/>
    </location>
    <ligand>
        <name>[4Fe-4S] cluster</name>
        <dbReference type="ChEBI" id="CHEBI:49883"/>
        <note>4Fe-4S-S-AdoMet</note>
    </ligand>
</feature>
<name>A0ABM7W7W6_9BACT</name>
<evidence type="ECO:0000256" key="9">
    <source>
        <dbReference type="ARBA" id="ARBA00022756"/>
    </source>
</evidence>
<dbReference type="SMART" id="SM00876">
    <property type="entry name" value="BATS"/>
    <property type="match status" value="1"/>
</dbReference>
<keyword evidence="11 13" id="KW-0411">Iron-sulfur</keyword>
<keyword evidence="6 13" id="KW-0949">S-adenosyl-L-methionine</keyword>
<feature type="binding site" evidence="13">
    <location>
        <position position="275"/>
    </location>
    <ligand>
        <name>[2Fe-2S] cluster</name>
        <dbReference type="ChEBI" id="CHEBI:190135"/>
    </ligand>
</feature>
<dbReference type="SMART" id="SM00729">
    <property type="entry name" value="Elp3"/>
    <property type="match status" value="1"/>
</dbReference>
<evidence type="ECO:0000256" key="11">
    <source>
        <dbReference type="ARBA" id="ARBA00023014"/>
    </source>
</evidence>
<dbReference type="SFLD" id="SFLDG01060">
    <property type="entry name" value="BATS_domain_containing"/>
    <property type="match status" value="1"/>
</dbReference>
<protein>
    <recommendedName>
        <fullName evidence="3 13">Biotin synthase</fullName>
        <ecNumber evidence="3 13">2.8.1.6</ecNumber>
    </recommendedName>
</protein>
<dbReference type="InterPro" id="IPR024177">
    <property type="entry name" value="Biotin_synthase"/>
</dbReference>
<feature type="domain" description="Radical SAM core" evidence="14">
    <location>
        <begin position="51"/>
        <end position="280"/>
    </location>
</feature>
<evidence type="ECO:0000256" key="2">
    <source>
        <dbReference type="ARBA" id="ARBA00010765"/>
    </source>
</evidence>
<evidence type="ECO:0000256" key="8">
    <source>
        <dbReference type="ARBA" id="ARBA00022723"/>
    </source>
</evidence>
<dbReference type="Pfam" id="PF06968">
    <property type="entry name" value="BATS"/>
    <property type="match status" value="1"/>
</dbReference>
<dbReference type="HAMAP" id="MF_01694">
    <property type="entry name" value="BioB"/>
    <property type="match status" value="1"/>
</dbReference>
<comment type="cofactor">
    <cofactor evidence="13">
        <name>[4Fe-4S] cluster</name>
        <dbReference type="ChEBI" id="CHEBI:49883"/>
    </cofactor>
    <text evidence="13">Binds 1 [4Fe-4S] cluster. The cluster is coordinated with 3 cysteines and an exchangeable S-adenosyl-L-methionine.</text>
</comment>
<reference evidence="15 16" key="1">
    <citation type="submission" date="2022-01" db="EMBL/GenBank/DDBJ databases">
        <title>Desulfofustis limnae sp. nov., a novel mesophilic sulfate-reducing bacterium isolated from marsh soil.</title>
        <authorList>
            <person name="Watanabe M."/>
            <person name="Takahashi A."/>
            <person name="Kojima H."/>
            <person name="Fukui M."/>
        </authorList>
    </citation>
    <scope>NUCLEOTIDE SEQUENCE [LARGE SCALE GENOMIC DNA]</scope>
    <source>
        <strain evidence="15 16">PPLL</strain>
    </source>
</reference>
<feature type="binding site" evidence="13">
    <location>
        <position position="145"/>
    </location>
    <ligand>
        <name>[2Fe-2S] cluster</name>
        <dbReference type="ChEBI" id="CHEBI:190135"/>
    </ligand>
</feature>
<dbReference type="SUPFAM" id="SSF102114">
    <property type="entry name" value="Radical SAM enzymes"/>
    <property type="match status" value="1"/>
</dbReference>
<evidence type="ECO:0000313" key="15">
    <source>
        <dbReference type="EMBL" id="BDD86955.1"/>
    </source>
</evidence>
<evidence type="ECO:0000313" key="16">
    <source>
        <dbReference type="Proteomes" id="UP000830055"/>
    </source>
</evidence>
<evidence type="ECO:0000256" key="12">
    <source>
        <dbReference type="ARBA" id="ARBA00051157"/>
    </source>
</evidence>
<dbReference type="InterPro" id="IPR010722">
    <property type="entry name" value="BATS_dom"/>
</dbReference>
<organism evidence="15 16">
    <name type="scientific">Desulfofustis limnaeus</name>
    <dbReference type="NCBI Taxonomy" id="2740163"/>
    <lineage>
        <taxon>Bacteria</taxon>
        <taxon>Pseudomonadati</taxon>
        <taxon>Thermodesulfobacteriota</taxon>
        <taxon>Desulfobulbia</taxon>
        <taxon>Desulfobulbales</taxon>
        <taxon>Desulfocapsaceae</taxon>
        <taxon>Desulfofustis</taxon>
    </lineage>
</organism>
<keyword evidence="16" id="KW-1185">Reference proteome</keyword>
<dbReference type="RefSeq" id="WP_284154018.1">
    <property type="nucleotide sequence ID" value="NZ_AP025516.1"/>
</dbReference>
<dbReference type="PANTHER" id="PTHR22976:SF2">
    <property type="entry name" value="BIOTIN SYNTHASE, MITOCHONDRIAL"/>
    <property type="match status" value="1"/>
</dbReference>
<keyword evidence="4 13" id="KW-0004">4Fe-4S</keyword>
<dbReference type="SFLD" id="SFLDG01278">
    <property type="entry name" value="biotin_synthase_like"/>
    <property type="match status" value="1"/>
</dbReference>
<dbReference type="EC" id="2.8.1.6" evidence="3 13"/>
<keyword evidence="7 13" id="KW-0001">2Fe-2S</keyword>
<keyword evidence="8 13" id="KW-0479">Metal-binding</keyword>
<dbReference type="PROSITE" id="PS51918">
    <property type="entry name" value="RADICAL_SAM"/>
    <property type="match status" value="1"/>
</dbReference>
<dbReference type="Pfam" id="PF04055">
    <property type="entry name" value="Radical_SAM"/>
    <property type="match status" value="1"/>
</dbReference>
<evidence type="ECO:0000256" key="6">
    <source>
        <dbReference type="ARBA" id="ARBA00022691"/>
    </source>
</evidence>
<comment type="cofactor">
    <cofactor evidence="13">
        <name>[2Fe-2S] cluster</name>
        <dbReference type="ChEBI" id="CHEBI:190135"/>
    </cofactor>
    <text evidence="13">Binds 1 [2Fe-2S] cluster. The cluster is coordinated with 3 cysteines and 1 arginine.</text>
</comment>
<dbReference type="SFLD" id="SFLDS00029">
    <property type="entry name" value="Radical_SAM"/>
    <property type="match status" value="1"/>
</dbReference>
<gene>
    <name evidence="13" type="primary">bioB</name>
    <name evidence="15" type="ORF">DPPLL_13200</name>
</gene>
<dbReference type="Proteomes" id="UP000830055">
    <property type="component" value="Chromosome"/>
</dbReference>
<evidence type="ECO:0000256" key="1">
    <source>
        <dbReference type="ARBA" id="ARBA00004942"/>
    </source>
</evidence>
<dbReference type="PIRSF" id="PIRSF001619">
    <property type="entry name" value="Biotin_synth"/>
    <property type="match status" value="1"/>
</dbReference>
<dbReference type="InterPro" id="IPR006638">
    <property type="entry name" value="Elp3/MiaA/NifB-like_rSAM"/>
</dbReference>
<dbReference type="Gene3D" id="3.20.20.70">
    <property type="entry name" value="Aldolase class I"/>
    <property type="match status" value="1"/>
</dbReference>
<evidence type="ECO:0000256" key="13">
    <source>
        <dbReference type="HAMAP-Rule" id="MF_01694"/>
    </source>
</evidence>
<dbReference type="InterPro" id="IPR058240">
    <property type="entry name" value="rSAM_sf"/>
</dbReference>
<comment type="catalytic activity">
    <reaction evidence="12 13">
        <text>(4R,5S)-dethiobiotin + (sulfur carrier)-SH + 2 reduced [2Fe-2S]-[ferredoxin] + 2 S-adenosyl-L-methionine = (sulfur carrier)-H + biotin + 2 5'-deoxyadenosine + 2 L-methionine + 2 oxidized [2Fe-2S]-[ferredoxin]</text>
        <dbReference type="Rhea" id="RHEA:22060"/>
        <dbReference type="Rhea" id="RHEA-COMP:10000"/>
        <dbReference type="Rhea" id="RHEA-COMP:10001"/>
        <dbReference type="Rhea" id="RHEA-COMP:14737"/>
        <dbReference type="Rhea" id="RHEA-COMP:14739"/>
        <dbReference type="ChEBI" id="CHEBI:17319"/>
        <dbReference type="ChEBI" id="CHEBI:29917"/>
        <dbReference type="ChEBI" id="CHEBI:33737"/>
        <dbReference type="ChEBI" id="CHEBI:33738"/>
        <dbReference type="ChEBI" id="CHEBI:57586"/>
        <dbReference type="ChEBI" id="CHEBI:57844"/>
        <dbReference type="ChEBI" id="CHEBI:59789"/>
        <dbReference type="ChEBI" id="CHEBI:64428"/>
        <dbReference type="ChEBI" id="CHEBI:149473"/>
        <dbReference type="EC" id="2.8.1.6"/>
    </reaction>
</comment>
<comment type="subunit">
    <text evidence="13">Homodimer.</text>
</comment>
<dbReference type="NCBIfam" id="TIGR00433">
    <property type="entry name" value="bioB"/>
    <property type="match status" value="1"/>
</dbReference>
<comment type="similarity">
    <text evidence="2 13">Belongs to the radical SAM superfamily. Biotin synthase family.</text>
</comment>
<feature type="binding site" evidence="13">
    <location>
        <position position="69"/>
    </location>
    <ligand>
        <name>[4Fe-4S] cluster</name>
        <dbReference type="ChEBI" id="CHEBI:49883"/>
        <note>4Fe-4S-S-AdoMet</note>
    </ligand>
</feature>
<feature type="binding site" evidence="13">
    <location>
        <position position="205"/>
    </location>
    <ligand>
        <name>[2Fe-2S] cluster</name>
        <dbReference type="ChEBI" id="CHEBI:190135"/>
    </ligand>
</feature>
<evidence type="ECO:0000256" key="10">
    <source>
        <dbReference type="ARBA" id="ARBA00023004"/>
    </source>
</evidence>
<dbReference type="InterPro" id="IPR007197">
    <property type="entry name" value="rSAM"/>
</dbReference>
<dbReference type="EMBL" id="AP025516">
    <property type="protein sequence ID" value="BDD86955.1"/>
    <property type="molecule type" value="Genomic_DNA"/>
</dbReference>
<comment type="function">
    <text evidence="13">Catalyzes the conversion of dethiobiotin (DTB) to biotin by the insertion of a sulfur atom into dethiobiotin via a radical-based mechanism.</text>
</comment>
<feature type="binding site" evidence="13">
    <location>
        <position position="113"/>
    </location>
    <ligand>
        <name>[2Fe-2S] cluster</name>
        <dbReference type="ChEBI" id="CHEBI:190135"/>
    </ligand>
</feature>
<dbReference type="InterPro" id="IPR013785">
    <property type="entry name" value="Aldolase_TIM"/>
</dbReference>
<evidence type="ECO:0000256" key="3">
    <source>
        <dbReference type="ARBA" id="ARBA00012236"/>
    </source>
</evidence>
<evidence type="ECO:0000256" key="5">
    <source>
        <dbReference type="ARBA" id="ARBA00022679"/>
    </source>
</evidence>
<feature type="binding site" evidence="13">
    <location>
        <position position="76"/>
    </location>
    <ligand>
        <name>[4Fe-4S] cluster</name>
        <dbReference type="ChEBI" id="CHEBI:49883"/>
        <note>4Fe-4S-S-AdoMet</note>
    </ligand>
</feature>
<keyword evidence="9 13" id="KW-0093">Biotin biosynthesis</keyword>
<dbReference type="InterPro" id="IPR002684">
    <property type="entry name" value="Biotin_synth/BioAB"/>
</dbReference>
<keyword evidence="10 13" id="KW-0408">Iron</keyword>
<comment type="pathway">
    <text evidence="1 13">Cofactor biosynthesis; biotin biosynthesis; biotin from 7,8-diaminononanoate: step 2/2.</text>
</comment>
<evidence type="ECO:0000256" key="7">
    <source>
        <dbReference type="ARBA" id="ARBA00022714"/>
    </source>
</evidence>
<evidence type="ECO:0000259" key="14">
    <source>
        <dbReference type="PROSITE" id="PS51918"/>
    </source>
</evidence>
<proteinExistence type="inferred from homology"/>
<evidence type="ECO:0000256" key="4">
    <source>
        <dbReference type="ARBA" id="ARBA00022485"/>
    </source>
</evidence>
<keyword evidence="5 13" id="KW-0808">Transferase</keyword>
<accession>A0ABM7W7W6</accession>
<sequence length="331" mass="36441">MTERDEMVEMEAILELIAADEQLSIGQAEDLAASVAPEALWAAADRLRRRLHGDRFDYCSIINARSGKCSENCRFCAQSSRYRTAIETYDRVEYREVRRQATENEAHGVGRFSLVTAGRQVAGDDLDAFAGMYEQLGAETSLYFCASMGFLDRAAARRLVAAGVRRYHCNLETSRSFFTEVCTTHSWDEKVQTISVAREAGMEICSGGIIGLGETFRQRLELALELRQLGVLSIPLNILTPIPGTPLADRPELPLAEVLTCLALFRLLNPRAVIRIAGGRARFGSDQYRLFQAGANGAIVGNYLTTTGNNIAEDMAMIEALGFRPVSGTPE</sequence>
<dbReference type="PANTHER" id="PTHR22976">
    <property type="entry name" value="BIOTIN SYNTHASE"/>
    <property type="match status" value="1"/>
</dbReference>